<name>A0A1G4MJI8_LACFM</name>
<dbReference type="GO" id="GO:0016973">
    <property type="term" value="P:poly(A)+ mRNA export from nucleus"/>
    <property type="evidence" value="ECO:0007669"/>
    <property type="project" value="InterPro"/>
</dbReference>
<dbReference type="GO" id="GO:0005737">
    <property type="term" value="C:cytoplasm"/>
    <property type="evidence" value="ECO:0007669"/>
    <property type="project" value="UniProtKB-ARBA"/>
</dbReference>
<evidence type="ECO:0000256" key="7">
    <source>
        <dbReference type="ARBA" id="ARBA00022927"/>
    </source>
</evidence>
<dbReference type="AlphaFoldDB" id="A0A1G4MJI8"/>
<gene>
    <name evidence="18" type="ORF">LAFE_0H04808G</name>
</gene>
<keyword evidence="19" id="KW-1185">Reference proteome</keyword>
<sequence length="531" mass="62126">MRFNFEELYDTSRSDSESSVDENDFTIIGGDDEGIPQLRLPRLYSKGKPKEEEEPIILDSELQEILSKLDIHSKLPTPANNLLVHRLSNPIENVRQEGSLRIEMPVWNAGRDTDQGINRIIEDIERKLTIIEQENDNQVAKVRRHKERIEEERKQQLEDERRRKEEEERMRREEEEERLKKEKIKREKEEAERQRKAEEEEQRRKAQLKLEEQKRKQHEEEEVRRAQEEAKKSRGHTNFKEIESNFITYKKKIEEIKSDILEPVKNDKSLKSTLSKYKRKINPKFGQLTNSEQQLQSITHDLTGLINETKPNALAYKWILNFIAKALVSQAETEVRVKPESAVPLARLALILLVMYPELLELLMARFIKKCPLVIGYTCSIDSEEGRLRMGWKRNKDGRWEDDVSYDERMGGIATLFSVITRLRLPNEFSETHDHPLPITHSWKLLARIANTPIELLTNTHFVVLGSWWDAAAADFVQMFGRQARKLLILVSDDLTIAVADRKYVGAARLRILSEEWMTTGTIVSFPQMTP</sequence>
<evidence type="ECO:0000256" key="2">
    <source>
        <dbReference type="ARBA" id="ARBA00004567"/>
    </source>
</evidence>
<dbReference type="GO" id="GO:0031369">
    <property type="term" value="F:translation initiation factor binding"/>
    <property type="evidence" value="ECO:0007669"/>
    <property type="project" value="TreeGrafter"/>
</dbReference>
<feature type="region of interest" description="Disordered" evidence="17">
    <location>
        <begin position="1"/>
        <end position="33"/>
    </location>
</feature>
<dbReference type="GO" id="GO:0000822">
    <property type="term" value="F:inositol hexakisphosphate binding"/>
    <property type="evidence" value="ECO:0007669"/>
    <property type="project" value="TreeGrafter"/>
</dbReference>
<dbReference type="EMBL" id="LT598491">
    <property type="protein sequence ID" value="SCW04050.1"/>
    <property type="molecule type" value="Genomic_DNA"/>
</dbReference>
<evidence type="ECO:0000256" key="8">
    <source>
        <dbReference type="ARBA" id="ARBA00023010"/>
    </source>
</evidence>
<evidence type="ECO:0000313" key="19">
    <source>
        <dbReference type="Proteomes" id="UP000190831"/>
    </source>
</evidence>
<evidence type="ECO:0000256" key="10">
    <source>
        <dbReference type="ARBA" id="ARBA00023132"/>
    </source>
</evidence>
<keyword evidence="12" id="KW-0539">Nucleus</keyword>
<dbReference type="Proteomes" id="UP000190831">
    <property type="component" value="Chromosome H"/>
</dbReference>
<feature type="region of interest" description="Disordered" evidence="17">
    <location>
        <begin position="137"/>
        <end position="237"/>
    </location>
</feature>
<evidence type="ECO:0000256" key="14">
    <source>
        <dbReference type="ARBA" id="ARBA00029983"/>
    </source>
</evidence>
<comment type="similarity">
    <text evidence="4">Belongs to the GLE1 family.</text>
</comment>
<dbReference type="FunFam" id="1.25.40.510:FF:000003">
    <property type="entry name" value="Nucleoporin GLE1"/>
    <property type="match status" value="1"/>
</dbReference>
<dbReference type="STRING" id="4955.A0A1G4MJI8"/>
<dbReference type="OMA" id="VPANIHS"/>
<accession>A0A1G4MJI8</accession>
<keyword evidence="8" id="KW-0811">Translocation</keyword>
<evidence type="ECO:0000256" key="1">
    <source>
        <dbReference type="ARBA" id="ARBA00004335"/>
    </source>
</evidence>
<comment type="subcellular location">
    <subcellularLocation>
        <location evidence="1">Nucleus membrane</location>
        <topology evidence="1">Peripheral membrane protein</topology>
        <orientation evidence="1">Cytoplasmic side</orientation>
    </subcellularLocation>
    <subcellularLocation>
        <location evidence="3">Nucleus membrane</location>
        <topology evidence="3">Peripheral membrane protein</topology>
        <orientation evidence="3">Nucleoplasmic side</orientation>
    </subcellularLocation>
    <subcellularLocation>
        <location evidence="2">Nucleus</location>
        <location evidence="2">Nuclear pore complex</location>
    </subcellularLocation>
</comment>
<protein>
    <recommendedName>
        <fullName evidence="13">mRNA export factor GLE1</fullName>
    </recommendedName>
    <alternativeName>
        <fullName evidence="15">Nuclear pore protein GLE1</fullName>
    </alternativeName>
    <alternativeName>
        <fullName evidence="14">Nucleoporin GLE1</fullName>
    </alternativeName>
    <alternativeName>
        <fullName evidence="16">RNA export factor GLE1</fullName>
    </alternativeName>
</protein>
<dbReference type="GO" id="GO:0044614">
    <property type="term" value="C:nuclear pore cytoplasmic filaments"/>
    <property type="evidence" value="ECO:0007669"/>
    <property type="project" value="TreeGrafter"/>
</dbReference>
<dbReference type="OrthoDB" id="420884at2759"/>
<keyword evidence="11" id="KW-0472">Membrane</keyword>
<reference evidence="18 19" key="1">
    <citation type="submission" date="2016-03" db="EMBL/GenBank/DDBJ databases">
        <authorList>
            <person name="Devillers H."/>
        </authorList>
    </citation>
    <scope>NUCLEOTIDE SEQUENCE [LARGE SCALE GENOMIC DNA]</scope>
    <source>
        <strain evidence="18">CBS 6772</strain>
    </source>
</reference>
<dbReference type="GO" id="GO:0031965">
    <property type="term" value="C:nuclear membrane"/>
    <property type="evidence" value="ECO:0007669"/>
    <property type="project" value="UniProtKB-SubCell"/>
</dbReference>
<evidence type="ECO:0000256" key="4">
    <source>
        <dbReference type="ARBA" id="ARBA00011056"/>
    </source>
</evidence>
<keyword evidence="6" id="KW-0509">mRNA transport</keyword>
<evidence type="ECO:0000256" key="9">
    <source>
        <dbReference type="ARBA" id="ARBA00023054"/>
    </source>
</evidence>
<evidence type="ECO:0000256" key="15">
    <source>
        <dbReference type="ARBA" id="ARBA00075092"/>
    </source>
</evidence>
<feature type="compositionally biased region" description="Acidic residues" evidence="17">
    <location>
        <begin position="18"/>
        <end position="33"/>
    </location>
</feature>
<dbReference type="InterPro" id="IPR012476">
    <property type="entry name" value="GLE1"/>
</dbReference>
<evidence type="ECO:0000256" key="6">
    <source>
        <dbReference type="ARBA" id="ARBA00022816"/>
    </source>
</evidence>
<evidence type="ECO:0000313" key="18">
    <source>
        <dbReference type="EMBL" id="SCW04050.1"/>
    </source>
</evidence>
<dbReference type="GO" id="GO:0015031">
    <property type="term" value="P:protein transport"/>
    <property type="evidence" value="ECO:0007669"/>
    <property type="project" value="UniProtKB-KW"/>
</dbReference>
<dbReference type="PANTHER" id="PTHR12960:SF0">
    <property type="entry name" value="MRNA EXPORT FACTOR GLE1"/>
    <property type="match status" value="1"/>
</dbReference>
<keyword evidence="9" id="KW-0175">Coiled coil</keyword>
<dbReference type="PANTHER" id="PTHR12960">
    <property type="entry name" value="GLE-1-RELATED"/>
    <property type="match status" value="1"/>
</dbReference>
<evidence type="ECO:0000256" key="16">
    <source>
        <dbReference type="ARBA" id="ARBA00075681"/>
    </source>
</evidence>
<evidence type="ECO:0000256" key="11">
    <source>
        <dbReference type="ARBA" id="ARBA00023136"/>
    </source>
</evidence>
<dbReference type="InterPro" id="IPR038506">
    <property type="entry name" value="GLE1-like_sf"/>
</dbReference>
<proteinExistence type="inferred from homology"/>
<feature type="compositionally biased region" description="Basic and acidic residues" evidence="17">
    <location>
        <begin position="147"/>
        <end position="237"/>
    </location>
</feature>
<keyword evidence="7" id="KW-0653">Protein transport</keyword>
<evidence type="ECO:0000256" key="13">
    <source>
        <dbReference type="ARBA" id="ARBA00026227"/>
    </source>
</evidence>
<dbReference type="GO" id="GO:0005543">
    <property type="term" value="F:phospholipid binding"/>
    <property type="evidence" value="ECO:0007669"/>
    <property type="project" value="TreeGrafter"/>
</dbReference>
<evidence type="ECO:0000256" key="12">
    <source>
        <dbReference type="ARBA" id="ARBA00023242"/>
    </source>
</evidence>
<evidence type="ECO:0000256" key="5">
    <source>
        <dbReference type="ARBA" id="ARBA00022448"/>
    </source>
</evidence>
<keyword evidence="5" id="KW-0813">Transport</keyword>
<evidence type="ECO:0000256" key="3">
    <source>
        <dbReference type="ARBA" id="ARBA00004620"/>
    </source>
</evidence>
<evidence type="ECO:0000256" key="17">
    <source>
        <dbReference type="SAM" id="MobiDB-lite"/>
    </source>
</evidence>
<organism evidence="18 19">
    <name type="scientific">Lachancea fermentati</name>
    <name type="common">Zygosaccharomyces fermentati</name>
    <dbReference type="NCBI Taxonomy" id="4955"/>
    <lineage>
        <taxon>Eukaryota</taxon>
        <taxon>Fungi</taxon>
        <taxon>Dikarya</taxon>
        <taxon>Ascomycota</taxon>
        <taxon>Saccharomycotina</taxon>
        <taxon>Saccharomycetes</taxon>
        <taxon>Saccharomycetales</taxon>
        <taxon>Saccharomycetaceae</taxon>
        <taxon>Lachancea</taxon>
    </lineage>
</organism>
<keyword evidence="10" id="KW-0906">Nuclear pore complex</keyword>
<dbReference type="Pfam" id="PF07817">
    <property type="entry name" value="GLE1"/>
    <property type="match status" value="1"/>
</dbReference>
<dbReference type="Gene3D" id="1.25.40.510">
    <property type="entry name" value="GLE1-like"/>
    <property type="match status" value="1"/>
</dbReference>